<gene>
    <name evidence="2" type="ORF">GX888_00450</name>
</gene>
<dbReference type="EMBL" id="JAAZIL010000011">
    <property type="protein sequence ID" value="NLZ24208.1"/>
    <property type="molecule type" value="Genomic_DNA"/>
</dbReference>
<evidence type="ECO:0000313" key="3">
    <source>
        <dbReference type="Proteomes" id="UP000564033"/>
    </source>
</evidence>
<feature type="non-terminal residue" evidence="2">
    <location>
        <position position="511"/>
    </location>
</feature>
<reference evidence="2 3" key="1">
    <citation type="journal article" date="2020" name="Biotechnol. Biofuels">
        <title>New insights from the biogas microbiome by comprehensive genome-resolved metagenomics of nearly 1600 species originating from multiple anaerobic digesters.</title>
        <authorList>
            <person name="Campanaro S."/>
            <person name="Treu L."/>
            <person name="Rodriguez-R L.M."/>
            <person name="Kovalovszki A."/>
            <person name="Ziels R.M."/>
            <person name="Maus I."/>
            <person name="Zhu X."/>
            <person name="Kougias P.G."/>
            <person name="Basile A."/>
            <person name="Luo G."/>
            <person name="Schluter A."/>
            <person name="Konstantinidis K.T."/>
            <person name="Angelidaki I."/>
        </authorList>
    </citation>
    <scope>NUCLEOTIDE SEQUENCE [LARGE SCALE GENOMIC DNA]</scope>
    <source>
        <strain evidence="2">AS19jrsBPTG_9</strain>
    </source>
</reference>
<protein>
    <submittedName>
        <fullName evidence="2">Uncharacterized protein</fullName>
    </submittedName>
</protein>
<feature type="transmembrane region" description="Helical" evidence="1">
    <location>
        <begin position="23"/>
        <end position="44"/>
    </location>
</feature>
<sequence length="511" mass="54994">MGISKKIYSLGLKIKEITSRKSFNVILISVLAVFFFFGVFNVYAQGGEEIQLKPAWEGTKKFHNIASGLSGAQENEDNMNSRQGTEILNTAWSLVSLAAPEITGINEANSQHLPYDLRRGLIGMVDDASTAAYALYPSVDISEHLAQQWVPGYAESVASYAASSAAESGYQALKQGGITKIWARTLNLSYIFFVIVMVIAGFMIMFRHKLGGQTMVTLGTILPQVIISLVLATFSFAIAGFIIDLGVVLNNLIKFILTEKGNLSSIFGPGSLISGALGGDGTLWGTIEAVTKTFGTSLLFGAFKTDSALGILNAVVQTTMLTTSFVVSPALTGLWGLIQILFVVGIIFLGAIRVTIVLFKAYFGILMNVILGPIQLTLGAIPGNNKMIKNWFSSLLRNVMVFPAILFIVNIPRAIEETIGSDLSIAIPPKLVGQDSAGFMGFVDGQLDSGRLLVMFLRIFVLFYAAQAPKFLEAIFPPTTPKPFTEGMALGKASVSKVPLVGDSLERKNND</sequence>
<dbReference type="AlphaFoldDB" id="A0A847VCE8"/>
<dbReference type="Proteomes" id="UP000564033">
    <property type="component" value="Unassembled WGS sequence"/>
</dbReference>
<feature type="transmembrane region" description="Helical" evidence="1">
    <location>
        <begin position="395"/>
        <end position="415"/>
    </location>
</feature>
<evidence type="ECO:0000313" key="2">
    <source>
        <dbReference type="EMBL" id="NLZ24208.1"/>
    </source>
</evidence>
<feature type="transmembrane region" description="Helical" evidence="1">
    <location>
        <begin position="265"/>
        <end position="287"/>
    </location>
</feature>
<keyword evidence="1" id="KW-0812">Transmembrane</keyword>
<feature type="transmembrane region" description="Helical" evidence="1">
    <location>
        <begin position="334"/>
        <end position="356"/>
    </location>
</feature>
<feature type="transmembrane region" description="Helical" evidence="1">
    <location>
        <begin position="226"/>
        <end position="253"/>
    </location>
</feature>
<keyword evidence="1" id="KW-1133">Transmembrane helix</keyword>
<proteinExistence type="predicted"/>
<name>A0A847VCE8_9BACT</name>
<keyword evidence="1" id="KW-0472">Membrane</keyword>
<accession>A0A847VCE8</accession>
<evidence type="ECO:0000256" key="1">
    <source>
        <dbReference type="SAM" id="Phobius"/>
    </source>
</evidence>
<comment type="caution">
    <text evidence="2">The sequence shown here is derived from an EMBL/GenBank/DDBJ whole genome shotgun (WGS) entry which is preliminary data.</text>
</comment>
<feature type="transmembrane region" description="Helical" evidence="1">
    <location>
        <begin position="362"/>
        <end position="383"/>
    </location>
</feature>
<organism evidence="2 3">
    <name type="scientific">Candidatus Dojkabacteria bacterium</name>
    <dbReference type="NCBI Taxonomy" id="2099670"/>
    <lineage>
        <taxon>Bacteria</taxon>
        <taxon>Candidatus Dojkabacteria</taxon>
    </lineage>
</organism>
<feature type="transmembrane region" description="Helical" evidence="1">
    <location>
        <begin position="188"/>
        <end position="206"/>
    </location>
</feature>